<dbReference type="Proteomes" id="UP001189429">
    <property type="component" value="Unassembled WGS sequence"/>
</dbReference>
<evidence type="ECO:0000313" key="2">
    <source>
        <dbReference type="EMBL" id="CAK0822791.1"/>
    </source>
</evidence>
<protein>
    <submittedName>
        <fullName evidence="2">Uncharacterized protein</fullName>
    </submittedName>
</protein>
<evidence type="ECO:0000313" key="3">
    <source>
        <dbReference type="Proteomes" id="UP001189429"/>
    </source>
</evidence>
<accession>A0ABN9RVL7</accession>
<feature type="non-terminal residue" evidence="2">
    <location>
        <position position="124"/>
    </location>
</feature>
<keyword evidence="1" id="KW-0472">Membrane</keyword>
<organism evidence="2 3">
    <name type="scientific">Prorocentrum cordatum</name>
    <dbReference type="NCBI Taxonomy" id="2364126"/>
    <lineage>
        <taxon>Eukaryota</taxon>
        <taxon>Sar</taxon>
        <taxon>Alveolata</taxon>
        <taxon>Dinophyceae</taxon>
        <taxon>Prorocentrales</taxon>
        <taxon>Prorocentraceae</taxon>
        <taxon>Prorocentrum</taxon>
    </lineage>
</organism>
<gene>
    <name evidence="2" type="ORF">PCOR1329_LOCUS23717</name>
</gene>
<feature type="transmembrane region" description="Helical" evidence="1">
    <location>
        <begin position="43"/>
        <end position="69"/>
    </location>
</feature>
<feature type="transmembrane region" description="Helical" evidence="1">
    <location>
        <begin position="12"/>
        <end position="31"/>
    </location>
</feature>
<keyword evidence="3" id="KW-1185">Reference proteome</keyword>
<evidence type="ECO:0000256" key="1">
    <source>
        <dbReference type="SAM" id="Phobius"/>
    </source>
</evidence>
<dbReference type="EMBL" id="CAUYUJ010008071">
    <property type="protein sequence ID" value="CAK0822791.1"/>
    <property type="molecule type" value="Genomic_DNA"/>
</dbReference>
<keyword evidence="1" id="KW-0812">Transmembrane</keyword>
<comment type="caution">
    <text evidence="2">The sequence shown here is derived from an EMBL/GenBank/DDBJ whole genome shotgun (WGS) entry which is preliminary data.</text>
</comment>
<reference evidence="2" key="1">
    <citation type="submission" date="2023-10" db="EMBL/GenBank/DDBJ databases">
        <authorList>
            <person name="Chen Y."/>
            <person name="Shah S."/>
            <person name="Dougan E. K."/>
            <person name="Thang M."/>
            <person name="Chan C."/>
        </authorList>
    </citation>
    <scope>NUCLEOTIDE SEQUENCE [LARGE SCALE GENOMIC DNA]</scope>
</reference>
<proteinExistence type="predicted"/>
<keyword evidence="1" id="KW-1133">Transmembrane helix</keyword>
<name>A0ABN9RVL7_9DINO</name>
<sequence length="124" mass="13574">MRIWQMRVGGWLVGQSDVLSLSTGAVLGLLWRLTLDLDGLHSNLFCFSVALVNGWLIGLLLWMPLLVWFSTVLDHVSRVRSLGLEGFCLEWVLLVLGLRGPPARHAAHGDESAGARTVRSEAAA</sequence>